<gene>
    <name evidence="1" type="ORF">S03H2_64088</name>
</gene>
<protein>
    <submittedName>
        <fullName evidence="1">Uncharacterized protein</fullName>
    </submittedName>
</protein>
<accession>X1JEM4</accession>
<dbReference type="EMBL" id="BARU01041587">
    <property type="protein sequence ID" value="GAH76794.1"/>
    <property type="molecule type" value="Genomic_DNA"/>
</dbReference>
<proteinExistence type="predicted"/>
<dbReference type="AlphaFoldDB" id="X1JEM4"/>
<feature type="non-terminal residue" evidence="1">
    <location>
        <position position="1"/>
    </location>
</feature>
<reference evidence="1" key="1">
    <citation type="journal article" date="2014" name="Front. Microbiol.">
        <title>High frequency of phylogenetically diverse reductive dehalogenase-homologous genes in deep subseafloor sedimentary metagenomes.</title>
        <authorList>
            <person name="Kawai M."/>
            <person name="Futagami T."/>
            <person name="Toyoda A."/>
            <person name="Takaki Y."/>
            <person name="Nishi S."/>
            <person name="Hori S."/>
            <person name="Arai W."/>
            <person name="Tsubouchi T."/>
            <person name="Morono Y."/>
            <person name="Uchiyama I."/>
            <person name="Ito T."/>
            <person name="Fujiyama A."/>
            <person name="Inagaki F."/>
            <person name="Takami H."/>
        </authorList>
    </citation>
    <scope>NUCLEOTIDE SEQUENCE</scope>
    <source>
        <strain evidence="1">Expedition CK06-06</strain>
    </source>
</reference>
<comment type="caution">
    <text evidence="1">The sequence shown here is derived from an EMBL/GenBank/DDBJ whole genome shotgun (WGS) entry which is preliminary data.</text>
</comment>
<organism evidence="1">
    <name type="scientific">marine sediment metagenome</name>
    <dbReference type="NCBI Taxonomy" id="412755"/>
    <lineage>
        <taxon>unclassified sequences</taxon>
        <taxon>metagenomes</taxon>
        <taxon>ecological metagenomes</taxon>
    </lineage>
</organism>
<sequence>YVDLLLADKREDLDILTEMKTLLSTKEKRSSVSFFLEELVNIFYERYRSGQLSASGLKTWLCLTQNKHTALNRLNLNPSLVVESLFYSLK</sequence>
<name>X1JEM4_9ZZZZ</name>
<evidence type="ECO:0000313" key="1">
    <source>
        <dbReference type="EMBL" id="GAH76794.1"/>
    </source>
</evidence>